<dbReference type="Pfam" id="PF03483">
    <property type="entry name" value="B3_4"/>
    <property type="match status" value="1"/>
</dbReference>
<dbReference type="RefSeq" id="WP_093170858.1">
    <property type="nucleotide sequence ID" value="NZ_FNCN01000011.1"/>
</dbReference>
<evidence type="ECO:0000313" key="2">
    <source>
        <dbReference type="EMBL" id="SDH10660.1"/>
    </source>
</evidence>
<dbReference type="Gene3D" id="3.50.40.10">
    <property type="entry name" value="Phenylalanyl-trna Synthetase, Chain B, domain 3"/>
    <property type="match status" value="1"/>
</dbReference>
<dbReference type="EMBL" id="FNCN01000011">
    <property type="protein sequence ID" value="SDH10660.1"/>
    <property type="molecule type" value="Genomic_DNA"/>
</dbReference>
<dbReference type="GO" id="GO:0004826">
    <property type="term" value="F:phenylalanine-tRNA ligase activity"/>
    <property type="evidence" value="ECO:0007669"/>
    <property type="project" value="InterPro"/>
</dbReference>
<dbReference type="SMART" id="SM00873">
    <property type="entry name" value="B3_4"/>
    <property type="match status" value="1"/>
</dbReference>
<dbReference type="GO" id="GO:0003723">
    <property type="term" value="F:RNA binding"/>
    <property type="evidence" value="ECO:0007669"/>
    <property type="project" value="InterPro"/>
</dbReference>
<evidence type="ECO:0000313" key="3">
    <source>
        <dbReference type="Proteomes" id="UP000198923"/>
    </source>
</evidence>
<dbReference type="OrthoDB" id="276580at2"/>
<gene>
    <name evidence="2" type="ORF">SAMN05421505_111147</name>
</gene>
<name>A0A1G7ZRB7_9ACTN</name>
<dbReference type="SUPFAM" id="SSF56037">
    <property type="entry name" value="PheT/TilS domain"/>
    <property type="match status" value="1"/>
</dbReference>
<dbReference type="AlphaFoldDB" id="A0A1G7ZRB7"/>
<organism evidence="2 3">
    <name type="scientific">Sinosporangium album</name>
    <dbReference type="NCBI Taxonomy" id="504805"/>
    <lineage>
        <taxon>Bacteria</taxon>
        <taxon>Bacillati</taxon>
        <taxon>Actinomycetota</taxon>
        <taxon>Actinomycetes</taxon>
        <taxon>Streptosporangiales</taxon>
        <taxon>Streptosporangiaceae</taxon>
        <taxon>Sinosporangium</taxon>
    </lineage>
</organism>
<dbReference type="InterPro" id="IPR005146">
    <property type="entry name" value="B3/B4_tRNA-bd"/>
</dbReference>
<reference evidence="2 3" key="1">
    <citation type="submission" date="2016-10" db="EMBL/GenBank/DDBJ databases">
        <authorList>
            <person name="de Groot N.N."/>
        </authorList>
    </citation>
    <scope>NUCLEOTIDE SEQUENCE [LARGE SCALE GENOMIC DNA]</scope>
    <source>
        <strain evidence="2 3">CPCC 201354</strain>
    </source>
</reference>
<dbReference type="InterPro" id="IPR020825">
    <property type="entry name" value="Phe-tRNA_synthase-like_B3/B4"/>
</dbReference>
<proteinExistence type="predicted"/>
<dbReference type="PANTHER" id="PTHR39209:SF2">
    <property type="entry name" value="CYTOPLASMIC PROTEIN"/>
    <property type="match status" value="1"/>
</dbReference>
<feature type="domain" description="B3/B4 tRNA-binding" evidence="1">
    <location>
        <begin position="59"/>
        <end position="206"/>
    </location>
</feature>
<evidence type="ECO:0000259" key="1">
    <source>
        <dbReference type="SMART" id="SM00873"/>
    </source>
</evidence>
<sequence>MRFQHSPEIWAAHPTLAAGVIHADGITATANVEEFLPRHVANARRRLAQRPLSEFPEIKAWRQAFAAMGVKPTQYRCASESLLRRLDKGLELPRVHPLVDLCNHLSASYAIPVAALDLARITGDLDVRPANGTERYTAFSGDVEHPKPGEVIFADEAAHAHARRWTNRQSATSAIRDSSREVLIVIEALHDTARDDVGSLVVTLADELRRIWDIEPKTAMLSAQHPDFSSPTA</sequence>
<accession>A0A1G7ZRB7</accession>
<dbReference type="PANTHER" id="PTHR39209">
    <property type="match status" value="1"/>
</dbReference>
<protein>
    <submittedName>
        <fullName evidence="2">B3/B4 domain-containing protein (DNA/RNA-binding domain of Phe-tRNA-synthetase)</fullName>
    </submittedName>
</protein>
<dbReference type="STRING" id="504805.SAMN05421505_111147"/>
<keyword evidence="3" id="KW-1185">Reference proteome</keyword>
<dbReference type="Proteomes" id="UP000198923">
    <property type="component" value="Unassembled WGS sequence"/>
</dbReference>